<dbReference type="GO" id="GO:0030596">
    <property type="term" value="F:alpha-L-rhamnosidase activity"/>
    <property type="evidence" value="ECO:0007669"/>
    <property type="project" value="UniProtKB-EC"/>
</dbReference>
<feature type="domain" description="Alpha-L-rhamnosidase C-terminal" evidence="6">
    <location>
        <begin position="220"/>
        <end position="261"/>
    </location>
</feature>
<accession>A0A7W5AR08</accession>
<feature type="compositionally biased region" description="Polar residues" evidence="4">
    <location>
        <begin position="276"/>
        <end position="289"/>
    </location>
</feature>
<dbReference type="RefSeq" id="WP_229795520.1">
    <property type="nucleotide sequence ID" value="NZ_BMPW01000025.1"/>
</dbReference>
<evidence type="ECO:0000313" key="8">
    <source>
        <dbReference type="Proteomes" id="UP000590749"/>
    </source>
</evidence>
<dbReference type="EC" id="3.2.1.40" evidence="2"/>
<feature type="compositionally biased region" description="Polar residues" evidence="4">
    <location>
        <begin position="377"/>
        <end position="387"/>
    </location>
</feature>
<dbReference type="Gene3D" id="1.50.10.10">
    <property type="match status" value="2"/>
</dbReference>
<feature type="region of interest" description="Disordered" evidence="4">
    <location>
        <begin position="354"/>
        <end position="387"/>
    </location>
</feature>
<protein>
    <recommendedName>
        <fullName evidence="2">alpha-L-rhamnosidase</fullName>
        <ecNumber evidence="2">3.2.1.40</ecNumber>
    </recommendedName>
</protein>
<evidence type="ECO:0000259" key="5">
    <source>
        <dbReference type="Pfam" id="PF17389"/>
    </source>
</evidence>
<dbReference type="Proteomes" id="UP000590749">
    <property type="component" value="Unassembled WGS sequence"/>
</dbReference>
<organism evidence="7 8">
    <name type="scientific">Actinoplanes campanulatus</name>
    <dbReference type="NCBI Taxonomy" id="113559"/>
    <lineage>
        <taxon>Bacteria</taxon>
        <taxon>Bacillati</taxon>
        <taxon>Actinomycetota</taxon>
        <taxon>Actinomycetes</taxon>
        <taxon>Micromonosporales</taxon>
        <taxon>Micromonosporaceae</taxon>
        <taxon>Actinoplanes</taxon>
    </lineage>
</organism>
<dbReference type="InterPro" id="IPR008928">
    <property type="entry name" value="6-hairpin_glycosidase_sf"/>
</dbReference>
<dbReference type="PANTHER" id="PTHR33307:SF6">
    <property type="entry name" value="ALPHA-RHAMNOSIDASE (EUROFUNG)-RELATED"/>
    <property type="match status" value="1"/>
</dbReference>
<dbReference type="Pfam" id="PF17390">
    <property type="entry name" value="Bac_rhamnosid_C"/>
    <property type="match status" value="1"/>
</dbReference>
<reference evidence="7 8" key="1">
    <citation type="submission" date="2020-08" db="EMBL/GenBank/DDBJ databases">
        <title>Genomic Encyclopedia of Type Strains, Phase III (KMG-III): the genomes of soil and plant-associated and newly described type strains.</title>
        <authorList>
            <person name="Whitman W."/>
        </authorList>
    </citation>
    <scope>NUCLEOTIDE SEQUENCE [LARGE SCALE GENOMIC DNA]</scope>
    <source>
        <strain evidence="7 8">CECT 3287</strain>
    </source>
</reference>
<proteinExistence type="predicted"/>
<name>A0A7W5AR08_9ACTN</name>
<dbReference type="SUPFAM" id="SSF48208">
    <property type="entry name" value="Six-hairpin glycosidases"/>
    <property type="match status" value="1"/>
</dbReference>
<dbReference type="InterPro" id="IPR016007">
    <property type="entry name" value="Alpha_rhamnosid"/>
</dbReference>
<keyword evidence="3" id="KW-0378">Hydrolase</keyword>
<evidence type="ECO:0000256" key="3">
    <source>
        <dbReference type="ARBA" id="ARBA00022801"/>
    </source>
</evidence>
<dbReference type="AlphaFoldDB" id="A0A7W5AR08"/>
<dbReference type="Pfam" id="PF17389">
    <property type="entry name" value="Bac_rhamnosid6H"/>
    <property type="match status" value="2"/>
</dbReference>
<keyword evidence="8" id="KW-1185">Reference proteome</keyword>
<feature type="compositionally biased region" description="Low complexity" evidence="4">
    <location>
        <begin position="262"/>
        <end position="274"/>
    </location>
</feature>
<feature type="compositionally biased region" description="Low complexity" evidence="4">
    <location>
        <begin position="362"/>
        <end position="374"/>
    </location>
</feature>
<dbReference type="InterPro" id="IPR012341">
    <property type="entry name" value="6hp_glycosidase-like_sf"/>
</dbReference>
<evidence type="ECO:0000256" key="4">
    <source>
        <dbReference type="SAM" id="MobiDB-lite"/>
    </source>
</evidence>
<dbReference type="InterPro" id="IPR035396">
    <property type="entry name" value="Bac_rhamnosid6H"/>
</dbReference>
<feature type="domain" description="Alpha-L-rhamnosidase six-hairpin glycosidase" evidence="5">
    <location>
        <begin position="12"/>
        <end position="69"/>
    </location>
</feature>
<evidence type="ECO:0000313" key="7">
    <source>
        <dbReference type="EMBL" id="MBB3100364.1"/>
    </source>
</evidence>
<dbReference type="GO" id="GO:0005975">
    <property type="term" value="P:carbohydrate metabolic process"/>
    <property type="evidence" value="ECO:0007669"/>
    <property type="project" value="InterPro"/>
</dbReference>
<sequence>MSSRSSADDMPETGSFTCSDPLIERLHENVRWSMRGNFVSVPTDCPQRDERLGWTGDLQVFAPTAAFYDRAGDLGPVLRGYETAHAWVDGCRRLCVSDTQTAYALALCFDLLPAEQRKHAGDRLSELVRDGEFRIGTGFAGTPLILDALTVTGHLEEAYRLLLSQQCPSWLDPVTMGATTVWERWDSMLPDGSINPGNMTSFNHYALGAVADWLHRTVAGLAPAAPGYRTIHVRPRPGGGLTSAGARHRTPYGLAAVEWRPTTRPCTSTSPCRRAATSSSNYPAGNRSPSAPDGTPSPANTGPPRPPGRYWLRRPADVFALTVSGAVAPPGVPAPARRYLVVTDHRREIVGWESAPRSRRSTPTPTWPALTPWLGRSSPTSPTSGHC</sequence>
<dbReference type="Gene3D" id="2.60.420.10">
    <property type="entry name" value="Maltose phosphorylase, domain 3"/>
    <property type="match status" value="1"/>
</dbReference>
<feature type="region of interest" description="Disordered" evidence="4">
    <location>
        <begin position="262"/>
        <end position="311"/>
    </location>
</feature>
<comment type="catalytic activity">
    <reaction evidence="1">
        <text>Hydrolysis of terminal non-reducing alpha-L-rhamnose residues in alpha-L-rhamnosides.</text>
        <dbReference type="EC" id="3.2.1.40"/>
    </reaction>
</comment>
<feature type="domain" description="Alpha-L-rhamnosidase six-hairpin glycosidase" evidence="5">
    <location>
        <begin position="94"/>
        <end position="218"/>
    </location>
</feature>
<dbReference type="InterPro" id="IPR035398">
    <property type="entry name" value="Bac_rhamnosid_C"/>
</dbReference>
<dbReference type="EMBL" id="JACHXF010000024">
    <property type="protein sequence ID" value="MBB3100364.1"/>
    <property type="molecule type" value="Genomic_DNA"/>
</dbReference>
<comment type="caution">
    <text evidence="7">The sequence shown here is derived from an EMBL/GenBank/DDBJ whole genome shotgun (WGS) entry which is preliminary data.</text>
</comment>
<dbReference type="PANTHER" id="PTHR33307">
    <property type="entry name" value="ALPHA-RHAMNOSIDASE (EUROFUNG)"/>
    <property type="match status" value="1"/>
</dbReference>
<evidence type="ECO:0000259" key="6">
    <source>
        <dbReference type="Pfam" id="PF17390"/>
    </source>
</evidence>
<evidence type="ECO:0000256" key="2">
    <source>
        <dbReference type="ARBA" id="ARBA00012652"/>
    </source>
</evidence>
<evidence type="ECO:0000256" key="1">
    <source>
        <dbReference type="ARBA" id="ARBA00001445"/>
    </source>
</evidence>
<gene>
    <name evidence="7" type="ORF">FHR83_008086</name>
</gene>